<evidence type="ECO:0000256" key="1">
    <source>
        <dbReference type="ARBA" id="ARBA00022490"/>
    </source>
</evidence>
<dbReference type="PANTHER" id="PTHR34137:SF1">
    <property type="entry name" value="EXODEOXYRIBONUCLEASE 7 SMALL SUBUNIT"/>
    <property type="match status" value="1"/>
</dbReference>
<dbReference type="InterPro" id="IPR003761">
    <property type="entry name" value="Exonuc_VII_S"/>
</dbReference>
<proteinExistence type="inferred from homology"/>
<reference evidence="5" key="1">
    <citation type="submission" date="2020-05" db="EMBL/GenBank/DDBJ databases">
        <authorList>
            <person name="Chiriac C."/>
            <person name="Salcher M."/>
            <person name="Ghai R."/>
            <person name="Kavagutti S V."/>
        </authorList>
    </citation>
    <scope>NUCLEOTIDE SEQUENCE</scope>
</reference>
<dbReference type="InterPro" id="IPR037004">
    <property type="entry name" value="Exonuc_VII_ssu_sf"/>
</dbReference>
<gene>
    <name evidence="5" type="ORF">UFOPK3516_01473</name>
</gene>
<dbReference type="AlphaFoldDB" id="A0A6J7GQD7"/>
<dbReference type="PIRSF" id="PIRSF006488">
    <property type="entry name" value="Exonuc_VII_S"/>
    <property type="match status" value="1"/>
</dbReference>
<keyword evidence="2" id="KW-0540">Nuclease</keyword>
<evidence type="ECO:0000256" key="3">
    <source>
        <dbReference type="ARBA" id="ARBA00022801"/>
    </source>
</evidence>
<name>A0A6J7GQD7_9ZZZZ</name>
<dbReference type="SUPFAM" id="SSF116842">
    <property type="entry name" value="XseB-like"/>
    <property type="match status" value="1"/>
</dbReference>
<sequence>MATDPQKLSYEDARNELVEVVAHLENGTATLEETISLWERGEALAARCEEWLIGAKERLTQAKAATTGTSRAAGKDSSEAAAVQTSPTDD</sequence>
<feature type="region of interest" description="Disordered" evidence="4">
    <location>
        <begin position="65"/>
        <end position="90"/>
    </location>
</feature>
<protein>
    <submittedName>
        <fullName evidence="5">Unannotated protein</fullName>
    </submittedName>
</protein>
<dbReference type="EMBL" id="CAFBMB010000167">
    <property type="protein sequence ID" value="CAB4910571.1"/>
    <property type="molecule type" value="Genomic_DNA"/>
</dbReference>
<dbReference type="GO" id="GO:0005829">
    <property type="term" value="C:cytosol"/>
    <property type="evidence" value="ECO:0007669"/>
    <property type="project" value="TreeGrafter"/>
</dbReference>
<dbReference type="Pfam" id="PF02609">
    <property type="entry name" value="Exonuc_VII_S"/>
    <property type="match status" value="1"/>
</dbReference>
<dbReference type="HAMAP" id="MF_00337">
    <property type="entry name" value="Exonuc_7_S"/>
    <property type="match status" value="1"/>
</dbReference>
<keyword evidence="3" id="KW-0378">Hydrolase</keyword>
<dbReference type="GO" id="GO:0009318">
    <property type="term" value="C:exodeoxyribonuclease VII complex"/>
    <property type="evidence" value="ECO:0007669"/>
    <property type="project" value="InterPro"/>
</dbReference>
<evidence type="ECO:0000256" key="4">
    <source>
        <dbReference type="SAM" id="MobiDB-lite"/>
    </source>
</evidence>
<organism evidence="5">
    <name type="scientific">freshwater metagenome</name>
    <dbReference type="NCBI Taxonomy" id="449393"/>
    <lineage>
        <taxon>unclassified sequences</taxon>
        <taxon>metagenomes</taxon>
        <taxon>ecological metagenomes</taxon>
    </lineage>
</organism>
<dbReference type="PANTHER" id="PTHR34137">
    <property type="entry name" value="EXODEOXYRIBONUCLEASE 7 SMALL SUBUNIT"/>
    <property type="match status" value="1"/>
</dbReference>
<keyword evidence="1" id="KW-0963">Cytoplasm</keyword>
<accession>A0A6J7GQD7</accession>
<dbReference type="Gene3D" id="1.10.287.1040">
    <property type="entry name" value="Exonuclease VII, small subunit"/>
    <property type="match status" value="1"/>
</dbReference>
<dbReference type="GO" id="GO:0008855">
    <property type="term" value="F:exodeoxyribonuclease VII activity"/>
    <property type="evidence" value="ECO:0007669"/>
    <property type="project" value="InterPro"/>
</dbReference>
<dbReference type="NCBIfam" id="TIGR01280">
    <property type="entry name" value="xseB"/>
    <property type="match status" value="1"/>
</dbReference>
<evidence type="ECO:0000256" key="2">
    <source>
        <dbReference type="ARBA" id="ARBA00022722"/>
    </source>
</evidence>
<dbReference type="GO" id="GO:0006308">
    <property type="term" value="P:DNA catabolic process"/>
    <property type="evidence" value="ECO:0007669"/>
    <property type="project" value="InterPro"/>
</dbReference>
<evidence type="ECO:0000313" key="5">
    <source>
        <dbReference type="EMBL" id="CAB4910571.1"/>
    </source>
</evidence>
<dbReference type="NCBIfam" id="NF002139">
    <property type="entry name" value="PRK00977.1-3"/>
    <property type="match status" value="1"/>
</dbReference>